<protein>
    <submittedName>
        <fullName evidence="2">Uncharacterized protein</fullName>
    </submittedName>
</protein>
<name>J3LKA1_ORYBR</name>
<keyword evidence="3" id="KW-1185">Reference proteome</keyword>
<dbReference type="AlphaFoldDB" id="J3LKA1"/>
<reference evidence="2" key="1">
    <citation type="journal article" date="2013" name="Nat. Commun.">
        <title>Whole-genome sequencing of Oryza brachyantha reveals mechanisms underlying Oryza genome evolution.</title>
        <authorList>
            <person name="Chen J."/>
            <person name="Huang Q."/>
            <person name="Gao D."/>
            <person name="Wang J."/>
            <person name="Lang Y."/>
            <person name="Liu T."/>
            <person name="Li B."/>
            <person name="Bai Z."/>
            <person name="Luis Goicoechea J."/>
            <person name="Liang C."/>
            <person name="Chen C."/>
            <person name="Zhang W."/>
            <person name="Sun S."/>
            <person name="Liao Y."/>
            <person name="Zhang X."/>
            <person name="Yang L."/>
            <person name="Song C."/>
            <person name="Wang M."/>
            <person name="Shi J."/>
            <person name="Liu G."/>
            <person name="Liu J."/>
            <person name="Zhou H."/>
            <person name="Zhou W."/>
            <person name="Yu Q."/>
            <person name="An N."/>
            <person name="Chen Y."/>
            <person name="Cai Q."/>
            <person name="Wang B."/>
            <person name="Liu B."/>
            <person name="Min J."/>
            <person name="Huang Y."/>
            <person name="Wu H."/>
            <person name="Li Z."/>
            <person name="Zhang Y."/>
            <person name="Yin Y."/>
            <person name="Song W."/>
            <person name="Jiang J."/>
            <person name="Jackson S.A."/>
            <person name="Wing R.A."/>
            <person name="Wang J."/>
            <person name="Chen M."/>
        </authorList>
    </citation>
    <scope>NUCLEOTIDE SEQUENCE [LARGE SCALE GENOMIC DNA]</scope>
    <source>
        <strain evidence="2">cv. IRGC 101232</strain>
    </source>
</reference>
<evidence type="ECO:0000313" key="2">
    <source>
        <dbReference type="EnsemblPlants" id="OB03G14770.1"/>
    </source>
</evidence>
<organism evidence="2">
    <name type="scientific">Oryza brachyantha</name>
    <name type="common">malo sina</name>
    <dbReference type="NCBI Taxonomy" id="4533"/>
    <lineage>
        <taxon>Eukaryota</taxon>
        <taxon>Viridiplantae</taxon>
        <taxon>Streptophyta</taxon>
        <taxon>Embryophyta</taxon>
        <taxon>Tracheophyta</taxon>
        <taxon>Spermatophyta</taxon>
        <taxon>Magnoliopsida</taxon>
        <taxon>Liliopsida</taxon>
        <taxon>Poales</taxon>
        <taxon>Poaceae</taxon>
        <taxon>BOP clade</taxon>
        <taxon>Oryzoideae</taxon>
        <taxon>Oryzeae</taxon>
        <taxon>Oryzinae</taxon>
        <taxon>Oryza</taxon>
    </lineage>
</organism>
<dbReference type="Gramene" id="OB03G14770.1">
    <property type="protein sequence ID" value="OB03G14770.1"/>
    <property type="gene ID" value="OB03G14770"/>
</dbReference>
<evidence type="ECO:0000256" key="1">
    <source>
        <dbReference type="SAM" id="MobiDB-lite"/>
    </source>
</evidence>
<dbReference type="EnsemblPlants" id="OB03G14770.1">
    <property type="protein sequence ID" value="OB03G14770.1"/>
    <property type="gene ID" value="OB03G14770"/>
</dbReference>
<feature type="region of interest" description="Disordered" evidence="1">
    <location>
        <begin position="65"/>
        <end position="89"/>
    </location>
</feature>
<sequence>MLVLKEGMSVINARVIQRARRGTHHFTSTTPPTDECSAFSAALPPPPRQAETPLLLLLTVVSPTSNHPVPSRCGADKNPPPTSGPAPELSLSAAAAVVRHQVGIYSYTPWSPAMRTAG</sequence>
<feature type="region of interest" description="Disordered" evidence="1">
    <location>
        <begin position="22"/>
        <end position="44"/>
    </location>
</feature>
<proteinExistence type="predicted"/>
<dbReference type="HOGENOM" id="CLU_2076713_0_0_1"/>
<evidence type="ECO:0000313" key="3">
    <source>
        <dbReference type="Proteomes" id="UP000006038"/>
    </source>
</evidence>
<dbReference type="Proteomes" id="UP000006038">
    <property type="component" value="Chromosome 3"/>
</dbReference>
<reference evidence="2" key="2">
    <citation type="submission" date="2013-04" db="UniProtKB">
        <authorList>
            <consortium name="EnsemblPlants"/>
        </authorList>
    </citation>
    <scope>IDENTIFICATION</scope>
</reference>
<accession>J3LKA1</accession>